<keyword evidence="2" id="KW-1185">Reference proteome</keyword>
<dbReference type="EMBL" id="JAIQCV010000012">
    <property type="protein sequence ID" value="KAH1039523.1"/>
    <property type="molecule type" value="Genomic_DNA"/>
</dbReference>
<dbReference type="PANTHER" id="PTHR33437">
    <property type="entry name" value="OS06G0361200 PROTEIN"/>
    <property type="match status" value="1"/>
</dbReference>
<proteinExistence type="predicted"/>
<evidence type="ECO:0000313" key="2">
    <source>
        <dbReference type="Proteomes" id="UP000828251"/>
    </source>
</evidence>
<dbReference type="PANTHER" id="PTHR33437:SF2">
    <property type="entry name" value="OS06G0361200 PROTEIN"/>
    <property type="match status" value="1"/>
</dbReference>
<name>A0A9D3ZJ81_9ROSI</name>
<evidence type="ECO:0008006" key="3">
    <source>
        <dbReference type="Google" id="ProtNLM"/>
    </source>
</evidence>
<dbReference type="OrthoDB" id="1729438at2759"/>
<sequence>MAPKNTITSKPAQANPTAGVEELGEQFNVQVVKYHQPPINEVVTTDQLKELIKEVIKDQVDCVTKPSYIYSKYSYRIDRLKMPANYQPLKFQQFDGKESPCQHVAHSMETCNNAGIKGDLMVKQFARSLKGNAFKWYNDLDIGTITVGNNSNVNFQQTVEK</sequence>
<comment type="caution">
    <text evidence="1">The sequence shown here is derived from an EMBL/GenBank/DDBJ whole genome shotgun (WGS) entry which is preliminary data.</text>
</comment>
<evidence type="ECO:0000313" key="1">
    <source>
        <dbReference type="EMBL" id="KAH1039523.1"/>
    </source>
</evidence>
<protein>
    <recommendedName>
        <fullName evidence="3">Retrotransposon gag domain-containing protein</fullName>
    </recommendedName>
</protein>
<dbReference type="Proteomes" id="UP000828251">
    <property type="component" value="Unassembled WGS sequence"/>
</dbReference>
<accession>A0A9D3ZJ81</accession>
<dbReference type="AlphaFoldDB" id="A0A9D3ZJ81"/>
<organism evidence="1 2">
    <name type="scientific">Gossypium stocksii</name>
    <dbReference type="NCBI Taxonomy" id="47602"/>
    <lineage>
        <taxon>Eukaryota</taxon>
        <taxon>Viridiplantae</taxon>
        <taxon>Streptophyta</taxon>
        <taxon>Embryophyta</taxon>
        <taxon>Tracheophyta</taxon>
        <taxon>Spermatophyta</taxon>
        <taxon>Magnoliopsida</taxon>
        <taxon>eudicotyledons</taxon>
        <taxon>Gunneridae</taxon>
        <taxon>Pentapetalae</taxon>
        <taxon>rosids</taxon>
        <taxon>malvids</taxon>
        <taxon>Malvales</taxon>
        <taxon>Malvaceae</taxon>
        <taxon>Malvoideae</taxon>
        <taxon>Gossypium</taxon>
    </lineage>
</organism>
<gene>
    <name evidence="1" type="ORF">J1N35_041266</name>
</gene>
<reference evidence="1 2" key="1">
    <citation type="journal article" date="2021" name="Plant Biotechnol. J.">
        <title>Multi-omics assisted identification of the key and species-specific regulatory components of drought-tolerant mechanisms in Gossypium stocksii.</title>
        <authorList>
            <person name="Yu D."/>
            <person name="Ke L."/>
            <person name="Zhang D."/>
            <person name="Wu Y."/>
            <person name="Sun Y."/>
            <person name="Mei J."/>
            <person name="Sun J."/>
            <person name="Sun Y."/>
        </authorList>
    </citation>
    <scope>NUCLEOTIDE SEQUENCE [LARGE SCALE GENOMIC DNA]</scope>
    <source>
        <strain evidence="2">cv. E1</strain>
        <tissue evidence="1">Leaf</tissue>
    </source>
</reference>